<sequence length="155" mass="18144">MDILSSVFKKLITKELGANQYNKYFFCYQKLIIEKKYDSTKLSNKEIYDDIYSILKDRDVNSLENMLERLLDAMHLALRISRQFFFISFVYICAILFLISQGLLIWITLVGVVALTGAFLYKVCEFVVNKYCFIDAHIILVYKSVLDELIFLKSS</sequence>
<protein>
    <submittedName>
        <fullName evidence="2">Uncharacterized protein</fullName>
    </submittedName>
</protein>
<organism evidence="2 3">
    <name type="scientific">Anaeromicropila populeti</name>
    <dbReference type="NCBI Taxonomy" id="37658"/>
    <lineage>
        <taxon>Bacteria</taxon>
        <taxon>Bacillati</taxon>
        <taxon>Bacillota</taxon>
        <taxon>Clostridia</taxon>
        <taxon>Lachnospirales</taxon>
        <taxon>Lachnospiraceae</taxon>
        <taxon>Anaeromicropila</taxon>
    </lineage>
</organism>
<keyword evidence="1" id="KW-0812">Transmembrane</keyword>
<accession>A0A1I6JVW4</accession>
<reference evidence="2 3" key="1">
    <citation type="submission" date="2016-10" db="EMBL/GenBank/DDBJ databases">
        <authorList>
            <person name="de Groot N.N."/>
        </authorList>
    </citation>
    <scope>NUCLEOTIDE SEQUENCE [LARGE SCALE GENOMIC DNA]</scope>
    <source>
        <strain evidence="2 3">743A</strain>
    </source>
</reference>
<feature type="transmembrane region" description="Helical" evidence="1">
    <location>
        <begin position="76"/>
        <end position="97"/>
    </location>
</feature>
<evidence type="ECO:0000313" key="3">
    <source>
        <dbReference type="Proteomes" id="UP000199659"/>
    </source>
</evidence>
<dbReference type="EMBL" id="FOYZ01000007">
    <property type="protein sequence ID" value="SFR83145.1"/>
    <property type="molecule type" value="Genomic_DNA"/>
</dbReference>
<feature type="transmembrane region" description="Helical" evidence="1">
    <location>
        <begin position="103"/>
        <end position="121"/>
    </location>
</feature>
<dbReference type="AlphaFoldDB" id="A0A1I6JVW4"/>
<evidence type="ECO:0000313" key="2">
    <source>
        <dbReference type="EMBL" id="SFR83145.1"/>
    </source>
</evidence>
<proteinExistence type="predicted"/>
<keyword evidence="3" id="KW-1185">Reference proteome</keyword>
<keyword evidence="1" id="KW-1133">Transmembrane helix</keyword>
<evidence type="ECO:0000256" key="1">
    <source>
        <dbReference type="SAM" id="Phobius"/>
    </source>
</evidence>
<name>A0A1I6JVW4_9FIRM</name>
<dbReference type="Proteomes" id="UP000199659">
    <property type="component" value="Unassembled WGS sequence"/>
</dbReference>
<keyword evidence="1" id="KW-0472">Membrane</keyword>
<gene>
    <name evidence="2" type="ORF">SAMN05661086_01999</name>
</gene>